<proteinExistence type="predicted"/>
<dbReference type="Proteomes" id="UP000193986">
    <property type="component" value="Unassembled WGS sequence"/>
</dbReference>
<feature type="transmembrane region" description="Helical" evidence="1">
    <location>
        <begin position="234"/>
        <end position="253"/>
    </location>
</feature>
<dbReference type="AlphaFoldDB" id="A0A1Y2AQC1"/>
<evidence type="ECO:0000256" key="1">
    <source>
        <dbReference type="SAM" id="Phobius"/>
    </source>
</evidence>
<keyword evidence="1" id="KW-1133">Transmembrane helix</keyword>
<dbReference type="OrthoDB" id="409136at2759"/>
<keyword evidence="3" id="KW-1185">Reference proteome</keyword>
<organism evidence="2 3">
    <name type="scientific">Naematelia encephala</name>
    <dbReference type="NCBI Taxonomy" id="71784"/>
    <lineage>
        <taxon>Eukaryota</taxon>
        <taxon>Fungi</taxon>
        <taxon>Dikarya</taxon>
        <taxon>Basidiomycota</taxon>
        <taxon>Agaricomycotina</taxon>
        <taxon>Tremellomycetes</taxon>
        <taxon>Tremellales</taxon>
        <taxon>Naemateliaceae</taxon>
        <taxon>Naematelia</taxon>
    </lineage>
</organism>
<reference evidence="2 3" key="1">
    <citation type="submission" date="2016-07" db="EMBL/GenBank/DDBJ databases">
        <title>Pervasive Adenine N6-methylation of Active Genes in Fungi.</title>
        <authorList>
            <consortium name="DOE Joint Genome Institute"/>
            <person name="Mondo S.J."/>
            <person name="Dannebaum R.O."/>
            <person name="Kuo R.C."/>
            <person name="Labutti K."/>
            <person name="Haridas S."/>
            <person name="Kuo A."/>
            <person name="Salamov A."/>
            <person name="Ahrendt S.R."/>
            <person name="Lipzen A."/>
            <person name="Sullivan W."/>
            <person name="Andreopoulos W.B."/>
            <person name="Clum A."/>
            <person name="Lindquist E."/>
            <person name="Daum C."/>
            <person name="Ramamoorthy G.K."/>
            <person name="Gryganskyi A."/>
            <person name="Culley D."/>
            <person name="Magnuson J.K."/>
            <person name="James T.Y."/>
            <person name="O'Malley M.A."/>
            <person name="Stajich J.E."/>
            <person name="Spatafora J.W."/>
            <person name="Visel A."/>
            <person name="Grigoriev I.V."/>
        </authorList>
    </citation>
    <scope>NUCLEOTIDE SEQUENCE [LARGE SCALE GENOMIC DNA]</scope>
    <source>
        <strain evidence="2 3">68-887.2</strain>
    </source>
</reference>
<evidence type="ECO:0000313" key="2">
    <source>
        <dbReference type="EMBL" id="ORY24779.1"/>
    </source>
</evidence>
<evidence type="ECO:0000313" key="3">
    <source>
        <dbReference type="Proteomes" id="UP000193986"/>
    </source>
</evidence>
<dbReference type="InParanoid" id="A0A1Y2AQC1"/>
<sequence>MGSSLEVPPDLIGQSSLYNSPDPLLRRLRLDDSTGSSISDVERYFKGKEVLVLYAGSEAGSNNLKHFHRDLTTMVMRYLKTLGVIYISTDTSPSAPQRVLASHPWLRLIFADNSDFASPGDGKGKEVEMEEVARGEEFIQAGEIELGMEKVEFGLEENENDYVRPLSRAAVTALMSAYATPSVSIYHLGTHTFIAKNVRLSAFESHNIDKNYATWRNGGTPSLRLIDILTAMKWPLILLVLAVLYHSLVYFGGQEYHVLPRLLDSLSWQSKSAGVVKV</sequence>
<keyword evidence="1" id="KW-0472">Membrane</keyword>
<name>A0A1Y2AQC1_9TREE</name>
<accession>A0A1Y2AQC1</accession>
<protein>
    <recommendedName>
        <fullName evidence="4">Thioredoxin-like fold domain-containing protein</fullName>
    </recommendedName>
</protein>
<dbReference type="STRING" id="71784.A0A1Y2AQC1"/>
<dbReference type="EMBL" id="MCFC01000064">
    <property type="protein sequence ID" value="ORY24779.1"/>
    <property type="molecule type" value="Genomic_DNA"/>
</dbReference>
<evidence type="ECO:0008006" key="4">
    <source>
        <dbReference type="Google" id="ProtNLM"/>
    </source>
</evidence>
<keyword evidence="1" id="KW-0812">Transmembrane</keyword>
<comment type="caution">
    <text evidence="2">The sequence shown here is derived from an EMBL/GenBank/DDBJ whole genome shotgun (WGS) entry which is preliminary data.</text>
</comment>
<gene>
    <name evidence="2" type="ORF">BCR39DRAFT_545886</name>
</gene>